<evidence type="ECO:0000259" key="1">
    <source>
        <dbReference type="PROSITE" id="PS50943"/>
    </source>
</evidence>
<dbReference type="Pfam" id="PF13560">
    <property type="entry name" value="HTH_31"/>
    <property type="match status" value="1"/>
</dbReference>
<feature type="domain" description="HTH cro/C1-type" evidence="1">
    <location>
        <begin position="10"/>
        <end position="62"/>
    </location>
</feature>
<keyword evidence="3" id="KW-1185">Reference proteome</keyword>
<protein>
    <submittedName>
        <fullName evidence="2">XRE family transcriptional regulator</fullName>
    </submittedName>
</protein>
<evidence type="ECO:0000313" key="3">
    <source>
        <dbReference type="Proteomes" id="UP000295075"/>
    </source>
</evidence>
<name>A0A4R4NWS7_9ACTN</name>
<dbReference type="PROSITE" id="PS50943">
    <property type="entry name" value="HTH_CROC1"/>
    <property type="match status" value="1"/>
</dbReference>
<dbReference type="EMBL" id="SMKA01000490">
    <property type="protein sequence ID" value="TDC13959.1"/>
    <property type="molecule type" value="Genomic_DNA"/>
</dbReference>
<dbReference type="OrthoDB" id="3213425at2"/>
<dbReference type="CDD" id="cd00093">
    <property type="entry name" value="HTH_XRE"/>
    <property type="match status" value="1"/>
</dbReference>
<sequence>MMGTSFGETLRSVRNSRQLSLKTLSRLVYFSPAFIGHVETGLRKPTPEFAEAVDKALSTSGLFTELARLGDDDEVYRRTLIKALGTLSTVGAIAPSAVAETLRHSLDRAASLAPNADDWEDIVATYGRGFMTEPLSDLSQRAVADLLVLSADPQLRGRHGARLAMVYGSSVASLGDTVTAKRWYSTAVKLADHSGEIELRAWSRARLAYRIFYEGGDDAEVLSSTELPIAFGRSSAAVIEAHAARAHVYAGRGDARLANEALGLAYRALELAHEQDGNSIFAMPGWRLAIAASWAYTALGDSTKAEAIQAEAERLPAAASRWRAQLDMHRAWAAVQAKDVDEGVTQASQLVNTEHSRVIKGLGQRVYQAVPIKERKRETVRELADALKGR</sequence>
<dbReference type="GO" id="GO:0003677">
    <property type="term" value="F:DNA binding"/>
    <property type="evidence" value="ECO:0007669"/>
    <property type="project" value="InterPro"/>
</dbReference>
<dbReference type="RefSeq" id="WP_132416355.1">
    <property type="nucleotide sequence ID" value="NZ_SMKA01000490.1"/>
</dbReference>
<dbReference type="SMART" id="SM00530">
    <property type="entry name" value="HTH_XRE"/>
    <property type="match status" value="1"/>
</dbReference>
<dbReference type="InterPro" id="IPR001387">
    <property type="entry name" value="Cro/C1-type_HTH"/>
</dbReference>
<comment type="caution">
    <text evidence="2">The sequence shown here is derived from an EMBL/GenBank/DDBJ whole genome shotgun (WGS) entry which is preliminary data.</text>
</comment>
<gene>
    <name evidence="2" type="ORF">E1261_44435</name>
</gene>
<accession>A0A4R4NWS7</accession>
<proteinExistence type="predicted"/>
<dbReference type="SUPFAM" id="SSF47413">
    <property type="entry name" value="lambda repressor-like DNA-binding domains"/>
    <property type="match status" value="1"/>
</dbReference>
<evidence type="ECO:0000313" key="2">
    <source>
        <dbReference type="EMBL" id="TDC13959.1"/>
    </source>
</evidence>
<dbReference type="InterPro" id="IPR010982">
    <property type="entry name" value="Lambda_DNA-bd_dom_sf"/>
</dbReference>
<dbReference type="Proteomes" id="UP000295075">
    <property type="component" value="Unassembled WGS sequence"/>
</dbReference>
<dbReference type="Gene3D" id="1.10.260.40">
    <property type="entry name" value="lambda repressor-like DNA-binding domains"/>
    <property type="match status" value="1"/>
</dbReference>
<reference evidence="2 3" key="1">
    <citation type="submission" date="2019-03" db="EMBL/GenBank/DDBJ databases">
        <title>Draft genome sequences of novel Actinobacteria.</title>
        <authorList>
            <person name="Sahin N."/>
            <person name="Ay H."/>
            <person name="Saygin H."/>
        </authorList>
    </citation>
    <scope>NUCLEOTIDE SEQUENCE [LARGE SCALE GENOMIC DNA]</scope>
    <source>
        <strain evidence="2 3">JCM 30547</strain>
    </source>
</reference>
<dbReference type="AlphaFoldDB" id="A0A4R4NWS7"/>
<organism evidence="2 3">
    <name type="scientific">Kribbella albertanoniae</name>
    <dbReference type="NCBI Taxonomy" id="1266829"/>
    <lineage>
        <taxon>Bacteria</taxon>
        <taxon>Bacillati</taxon>
        <taxon>Actinomycetota</taxon>
        <taxon>Actinomycetes</taxon>
        <taxon>Propionibacteriales</taxon>
        <taxon>Kribbellaceae</taxon>
        <taxon>Kribbella</taxon>
    </lineage>
</organism>